<keyword evidence="4" id="KW-1185">Reference proteome</keyword>
<reference evidence="3" key="3">
    <citation type="submission" date="2015-02" db="UniProtKB">
        <authorList>
            <consortium name="EnsemblProtists"/>
        </authorList>
    </citation>
    <scope>IDENTIFICATION</scope>
    <source>
        <strain evidence="3">DAOM BR144</strain>
    </source>
</reference>
<dbReference type="InParanoid" id="K3WZT7"/>
<dbReference type="FunCoup" id="K3WZT7">
    <property type="interactions" value="10"/>
</dbReference>
<dbReference type="STRING" id="431595.K3WZT7"/>
<dbReference type="PRINTS" id="PR00081">
    <property type="entry name" value="GDHRDH"/>
</dbReference>
<evidence type="ECO:0000313" key="3">
    <source>
        <dbReference type="EnsemblProtists" id="PYU1_T010486"/>
    </source>
</evidence>
<dbReference type="PANTHER" id="PTHR24320">
    <property type="entry name" value="RETINOL DEHYDROGENASE"/>
    <property type="match status" value="1"/>
</dbReference>
<dbReference type="GO" id="GO:0016491">
    <property type="term" value="F:oxidoreductase activity"/>
    <property type="evidence" value="ECO:0007669"/>
    <property type="project" value="UniProtKB-KW"/>
</dbReference>
<organism evidence="3 4">
    <name type="scientific">Globisporangium ultimum (strain ATCC 200006 / CBS 805.95 / DAOM BR144)</name>
    <name type="common">Pythium ultimum</name>
    <dbReference type="NCBI Taxonomy" id="431595"/>
    <lineage>
        <taxon>Eukaryota</taxon>
        <taxon>Sar</taxon>
        <taxon>Stramenopiles</taxon>
        <taxon>Oomycota</taxon>
        <taxon>Peronosporomycetes</taxon>
        <taxon>Pythiales</taxon>
        <taxon>Pythiaceae</taxon>
        <taxon>Globisporangium</taxon>
    </lineage>
</organism>
<name>K3WZT7_GLOUD</name>
<comment type="similarity">
    <text evidence="1">Belongs to the short-chain dehydrogenases/reductases (SDR) family.</text>
</comment>
<dbReference type="HOGENOM" id="CLU_010194_44_0_1"/>
<dbReference type="InterPro" id="IPR002347">
    <property type="entry name" value="SDR_fam"/>
</dbReference>
<dbReference type="VEuPathDB" id="FungiDB:PYU1_G010464"/>
<sequence>MVYCDTQERTAMPKNWETSHIGSLEGKVAIVTGGSSGIGFETALALVCKGAHVVIVCPAELRMRHAEERIRNVAAAQASGGSVEYMKLDLSDLQSVSAFARKFLKTHTRLDLLINNAGIMGISYELTVDGIERQFATNYLGHFALTHYLLGILHRTNGVSRIVSISSLSHRFVELDKKNVMASRETYLAMVTYAQTKLCNLTFALELDRRLKAQGITNVISLCCHPGYAHTNIMGPPSVRSNWFGRAFWSFWSFSPFSQDAAMGALPTLYAATAPDVQGGEFYGPSSAFFAMWGYPTREDPAPHAKCQLRDHE</sequence>
<dbReference type="InterPro" id="IPR036291">
    <property type="entry name" value="NAD(P)-bd_dom_sf"/>
</dbReference>
<accession>K3WZT7</accession>
<dbReference type="SUPFAM" id="SSF51735">
    <property type="entry name" value="NAD(P)-binding Rossmann-fold domains"/>
    <property type="match status" value="1"/>
</dbReference>
<reference evidence="4" key="1">
    <citation type="journal article" date="2010" name="Genome Biol.">
        <title>Genome sequence of the necrotrophic plant pathogen Pythium ultimum reveals original pathogenicity mechanisms and effector repertoire.</title>
        <authorList>
            <person name="Levesque C.A."/>
            <person name="Brouwer H."/>
            <person name="Cano L."/>
            <person name="Hamilton J.P."/>
            <person name="Holt C."/>
            <person name="Huitema E."/>
            <person name="Raffaele S."/>
            <person name="Robideau G.P."/>
            <person name="Thines M."/>
            <person name="Win J."/>
            <person name="Zerillo M.M."/>
            <person name="Beakes G.W."/>
            <person name="Boore J.L."/>
            <person name="Busam D."/>
            <person name="Dumas B."/>
            <person name="Ferriera S."/>
            <person name="Fuerstenberg S.I."/>
            <person name="Gachon C.M."/>
            <person name="Gaulin E."/>
            <person name="Govers F."/>
            <person name="Grenville-Briggs L."/>
            <person name="Horner N."/>
            <person name="Hostetler J."/>
            <person name="Jiang R.H."/>
            <person name="Johnson J."/>
            <person name="Krajaejun T."/>
            <person name="Lin H."/>
            <person name="Meijer H.J."/>
            <person name="Moore B."/>
            <person name="Morris P."/>
            <person name="Phuntmart V."/>
            <person name="Puiu D."/>
            <person name="Shetty J."/>
            <person name="Stajich J.E."/>
            <person name="Tripathy S."/>
            <person name="Wawra S."/>
            <person name="van West P."/>
            <person name="Whitty B.R."/>
            <person name="Coutinho P.M."/>
            <person name="Henrissat B."/>
            <person name="Martin F."/>
            <person name="Thomas P.D."/>
            <person name="Tyler B.M."/>
            <person name="De Vries R.P."/>
            <person name="Kamoun S."/>
            <person name="Yandell M."/>
            <person name="Tisserat N."/>
            <person name="Buell C.R."/>
        </authorList>
    </citation>
    <scope>NUCLEOTIDE SEQUENCE</scope>
    <source>
        <strain evidence="4">DAOM:BR144</strain>
    </source>
</reference>
<dbReference type="OMA" id="NTTWCAT"/>
<evidence type="ECO:0000256" key="2">
    <source>
        <dbReference type="ARBA" id="ARBA00023002"/>
    </source>
</evidence>
<evidence type="ECO:0000256" key="1">
    <source>
        <dbReference type="ARBA" id="ARBA00006484"/>
    </source>
</evidence>
<protein>
    <submittedName>
        <fullName evidence="3">Uncharacterized protein</fullName>
    </submittedName>
</protein>
<reference evidence="4" key="2">
    <citation type="submission" date="2010-04" db="EMBL/GenBank/DDBJ databases">
        <authorList>
            <person name="Buell R."/>
            <person name="Hamilton J."/>
            <person name="Hostetler J."/>
        </authorList>
    </citation>
    <scope>NUCLEOTIDE SEQUENCE [LARGE SCALE GENOMIC DNA]</scope>
    <source>
        <strain evidence="4">DAOM:BR144</strain>
    </source>
</reference>
<proteinExistence type="inferred from homology"/>
<dbReference type="AlphaFoldDB" id="K3WZT7"/>
<dbReference type="EnsemblProtists" id="PYU1_T010486">
    <property type="protein sequence ID" value="PYU1_T010486"/>
    <property type="gene ID" value="PYU1_G010464"/>
</dbReference>
<evidence type="ECO:0000313" key="4">
    <source>
        <dbReference type="Proteomes" id="UP000019132"/>
    </source>
</evidence>
<keyword evidence="2" id="KW-0560">Oxidoreductase</keyword>
<dbReference type="EMBL" id="GL376596">
    <property type="status" value="NOT_ANNOTATED_CDS"/>
    <property type="molecule type" value="Genomic_DNA"/>
</dbReference>
<dbReference type="Gene3D" id="3.40.50.720">
    <property type="entry name" value="NAD(P)-binding Rossmann-like Domain"/>
    <property type="match status" value="1"/>
</dbReference>
<dbReference type="Proteomes" id="UP000019132">
    <property type="component" value="Unassembled WGS sequence"/>
</dbReference>
<dbReference type="Pfam" id="PF00106">
    <property type="entry name" value="adh_short"/>
    <property type="match status" value="1"/>
</dbReference>
<dbReference type="PANTHER" id="PTHR24320:SF148">
    <property type="entry name" value="NAD(P)-BINDING ROSSMANN-FOLD SUPERFAMILY PROTEIN"/>
    <property type="match status" value="1"/>
</dbReference>
<dbReference type="eggNOG" id="KOG1208">
    <property type="taxonomic scope" value="Eukaryota"/>
</dbReference>